<keyword evidence="4 6" id="KW-0689">Ribosomal protein</keyword>
<evidence type="ECO:0000256" key="5">
    <source>
        <dbReference type="ARBA" id="ARBA00023274"/>
    </source>
</evidence>
<dbReference type="OrthoDB" id="9793353at2"/>
<dbReference type="GO" id="GO:0019843">
    <property type="term" value="F:rRNA binding"/>
    <property type="evidence" value="ECO:0007669"/>
    <property type="project" value="UniProtKB-UniRule"/>
</dbReference>
<dbReference type="InterPro" id="IPR012677">
    <property type="entry name" value="Nucleotide-bd_a/b_plait_sf"/>
</dbReference>
<dbReference type="NCBIfam" id="NF004359">
    <property type="entry name" value="PRK05738.1-3"/>
    <property type="match status" value="1"/>
</dbReference>
<dbReference type="GO" id="GO:0003735">
    <property type="term" value="F:structural constituent of ribosome"/>
    <property type="evidence" value="ECO:0007669"/>
    <property type="project" value="InterPro"/>
</dbReference>
<proteinExistence type="inferred from homology"/>
<keyword evidence="3 6" id="KW-0694">RNA-binding</keyword>
<name>A0A1M7Y0C8_9BACT</name>
<keyword evidence="2 6" id="KW-0699">rRNA-binding</keyword>
<dbReference type="NCBIfam" id="NF004366">
    <property type="entry name" value="PRK05738.3-2"/>
    <property type="match status" value="1"/>
</dbReference>
<accession>A0A1M7Y0C8</accession>
<evidence type="ECO:0000256" key="1">
    <source>
        <dbReference type="ARBA" id="ARBA00006700"/>
    </source>
</evidence>
<comment type="subunit">
    <text evidence="6">Part of the 50S ribosomal subunit. Contacts protein L29, and trigger factor when it is bound to the ribosome.</text>
</comment>
<protein>
    <recommendedName>
        <fullName evidence="6">Large ribosomal subunit protein uL23</fullName>
    </recommendedName>
</protein>
<dbReference type="FunFam" id="3.30.70.330:FF:000001">
    <property type="entry name" value="50S ribosomal protein L23"/>
    <property type="match status" value="1"/>
</dbReference>
<dbReference type="Proteomes" id="UP000184603">
    <property type="component" value="Unassembled WGS sequence"/>
</dbReference>
<sequence length="95" mass="10831">MKNIYGVLKGPRLTEKAALLQEEDGKIVFKVHPKANKIEIKKAVETMFNVKVRDVRTANMHGKQKRVGQKIGFTNDWKKAYVTLSEGEINFADEL</sequence>
<dbReference type="STRING" id="1121416.SAMN02745220_00947"/>
<reference evidence="7 8" key="1">
    <citation type="submission" date="2016-12" db="EMBL/GenBank/DDBJ databases">
        <authorList>
            <person name="Song W.-J."/>
            <person name="Kurnit D.M."/>
        </authorList>
    </citation>
    <scope>NUCLEOTIDE SEQUENCE [LARGE SCALE GENOMIC DNA]</scope>
    <source>
        <strain evidence="7 8">DSM 18488</strain>
    </source>
</reference>
<dbReference type="Pfam" id="PF00276">
    <property type="entry name" value="Ribosomal_L23"/>
    <property type="match status" value="1"/>
</dbReference>
<comment type="function">
    <text evidence="6">One of the early assembly proteins it binds 23S rRNA. One of the proteins that surrounds the polypeptide exit tunnel on the outside of the ribosome. Forms the main docking site for trigger factor binding to the ribosome.</text>
</comment>
<evidence type="ECO:0000256" key="3">
    <source>
        <dbReference type="ARBA" id="ARBA00022884"/>
    </source>
</evidence>
<evidence type="ECO:0000313" key="8">
    <source>
        <dbReference type="Proteomes" id="UP000184603"/>
    </source>
</evidence>
<evidence type="ECO:0000256" key="2">
    <source>
        <dbReference type="ARBA" id="ARBA00022730"/>
    </source>
</evidence>
<keyword evidence="5 6" id="KW-0687">Ribonucleoprotein</keyword>
<dbReference type="GO" id="GO:0006412">
    <property type="term" value="P:translation"/>
    <property type="evidence" value="ECO:0007669"/>
    <property type="project" value="UniProtKB-UniRule"/>
</dbReference>
<evidence type="ECO:0000313" key="7">
    <source>
        <dbReference type="EMBL" id="SHO44974.1"/>
    </source>
</evidence>
<keyword evidence="8" id="KW-1185">Reference proteome</keyword>
<dbReference type="NCBIfam" id="NF004363">
    <property type="entry name" value="PRK05738.2-4"/>
    <property type="match status" value="1"/>
</dbReference>
<organism evidence="7 8">
    <name type="scientific">Desulfopila aestuarii DSM 18488</name>
    <dbReference type="NCBI Taxonomy" id="1121416"/>
    <lineage>
        <taxon>Bacteria</taxon>
        <taxon>Pseudomonadati</taxon>
        <taxon>Thermodesulfobacteriota</taxon>
        <taxon>Desulfobulbia</taxon>
        <taxon>Desulfobulbales</taxon>
        <taxon>Desulfocapsaceae</taxon>
        <taxon>Desulfopila</taxon>
    </lineage>
</organism>
<comment type="similarity">
    <text evidence="1 6">Belongs to the universal ribosomal protein uL23 family.</text>
</comment>
<gene>
    <name evidence="6" type="primary">rplW</name>
    <name evidence="7" type="ORF">SAMN02745220_00947</name>
</gene>
<dbReference type="PANTHER" id="PTHR11620">
    <property type="entry name" value="60S RIBOSOMAL PROTEIN L23A"/>
    <property type="match status" value="1"/>
</dbReference>
<dbReference type="GO" id="GO:1990904">
    <property type="term" value="C:ribonucleoprotein complex"/>
    <property type="evidence" value="ECO:0007669"/>
    <property type="project" value="UniProtKB-KW"/>
</dbReference>
<dbReference type="InterPro" id="IPR013025">
    <property type="entry name" value="Ribosomal_uL23-like"/>
</dbReference>
<dbReference type="Gene3D" id="3.30.70.330">
    <property type="match status" value="1"/>
</dbReference>
<dbReference type="GO" id="GO:0005840">
    <property type="term" value="C:ribosome"/>
    <property type="evidence" value="ECO:0007669"/>
    <property type="project" value="UniProtKB-KW"/>
</dbReference>
<dbReference type="InterPro" id="IPR012678">
    <property type="entry name" value="Ribosomal_uL23/eL15/eS24_sf"/>
</dbReference>
<dbReference type="RefSeq" id="WP_073612292.1">
    <property type="nucleotide sequence ID" value="NZ_FRFE01000003.1"/>
</dbReference>
<dbReference type="EMBL" id="FRFE01000003">
    <property type="protein sequence ID" value="SHO44974.1"/>
    <property type="molecule type" value="Genomic_DNA"/>
</dbReference>
<evidence type="ECO:0000256" key="4">
    <source>
        <dbReference type="ARBA" id="ARBA00022980"/>
    </source>
</evidence>
<dbReference type="HAMAP" id="MF_01369_B">
    <property type="entry name" value="Ribosomal_uL23_B"/>
    <property type="match status" value="1"/>
</dbReference>
<evidence type="ECO:0000256" key="6">
    <source>
        <dbReference type="HAMAP-Rule" id="MF_01369"/>
    </source>
</evidence>
<dbReference type="AlphaFoldDB" id="A0A1M7Y0C8"/>
<dbReference type="SUPFAM" id="SSF54189">
    <property type="entry name" value="Ribosomal proteins S24e, L23 and L15e"/>
    <property type="match status" value="1"/>
</dbReference>